<organism evidence="1 2">
    <name type="scientific">Coemansia thaxteri</name>
    <dbReference type="NCBI Taxonomy" id="2663907"/>
    <lineage>
        <taxon>Eukaryota</taxon>
        <taxon>Fungi</taxon>
        <taxon>Fungi incertae sedis</taxon>
        <taxon>Zoopagomycota</taxon>
        <taxon>Kickxellomycotina</taxon>
        <taxon>Kickxellomycetes</taxon>
        <taxon>Kickxellales</taxon>
        <taxon>Kickxellaceae</taxon>
        <taxon>Coemansia</taxon>
    </lineage>
</organism>
<keyword evidence="2" id="KW-1185">Reference proteome</keyword>
<reference evidence="1" key="1">
    <citation type="submission" date="2022-07" db="EMBL/GenBank/DDBJ databases">
        <title>Phylogenomic reconstructions and comparative analyses of Kickxellomycotina fungi.</title>
        <authorList>
            <person name="Reynolds N.K."/>
            <person name="Stajich J.E."/>
            <person name="Barry K."/>
            <person name="Grigoriev I.V."/>
            <person name="Crous P."/>
            <person name="Smith M.E."/>
        </authorList>
    </citation>
    <scope>NUCLEOTIDE SEQUENCE</scope>
    <source>
        <strain evidence="1">IMI 214461</strain>
    </source>
</reference>
<dbReference type="Proteomes" id="UP001150907">
    <property type="component" value="Unassembled WGS sequence"/>
</dbReference>
<name>A0A9W8BH80_9FUNG</name>
<dbReference type="EMBL" id="JANBQF010000006">
    <property type="protein sequence ID" value="KAJ2008363.1"/>
    <property type="molecule type" value="Genomic_DNA"/>
</dbReference>
<proteinExistence type="predicted"/>
<sequence>MAQFYISDCAAPAAVAAQPAQYYYYNPAVRHEQALDLSVKKLNDMRKVQRSTNRPPSLLKTVLVYNMFKAAANGAIAD</sequence>
<protein>
    <submittedName>
        <fullName evidence="1">Uncharacterized protein</fullName>
    </submittedName>
</protein>
<gene>
    <name evidence="1" type="ORF">H4R26_000219</name>
</gene>
<evidence type="ECO:0000313" key="2">
    <source>
        <dbReference type="Proteomes" id="UP001150907"/>
    </source>
</evidence>
<dbReference type="OrthoDB" id="5573500at2759"/>
<dbReference type="AlphaFoldDB" id="A0A9W8BH80"/>
<evidence type="ECO:0000313" key="1">
    <source>
        <dbReference type="EMBL" id="KAJ2008363.1"/>
    </source>
</evidence>
<feature type="non-terminal residue" evidence="1">
    <location>
        <position position="78"/>
    </location>
</feature>
<accession>A0A9W8BH80</accession>
<comment type="caution">
    <text evidence="1">The sequence shown here is derived from an EMBL/GenBank/DDBJ whole genome shotgun (WGS) entry which is preliminary data.</text>
</comment>